<dbReference type="EMBL" id="JBHSKX010000002">
    <property type="protein sequence ID" value="MFC5368573.1"/>
    <property type="molecule type" value="Genomic_DNA"/>
</dbReference>
<proteinExistence type="predicted"/>
<dbReference type="CDD" id="cd03801">
    <property type="entry name" value="GT4_PimA-like"/>
    <property type="match status" value="1"/>
</dbReference>
<reference evidence="2 3" key="1">
    <citation type="journal article" date="2019" name="Int. J. Syst. Evol. Microbiol.">
        <title>The Global Catalogue of Microorganisms (GCM) 10K type strain sequencing project: providing services to taxonomists for standard genome sequencing and annotation.</title>
        <authorList>
            <consortium name="The Broad Institute Genomics Platform"/>
            <consortium name="The Broad Institute Genome Sequencing Center for Infectious Disease"/>
            <person name="Wu L."/>
            <person name="Ma J."/>
        </authorList>
    </citation>
    <scope>NUCLEOTIDE SEQUENCE [LARGE SCALE GENOMIC DNA]</scope>
    <source>
        <strain evidence="2 3">CGMCC 1.12237</strain>
    </source>
</reference>
<dbReference type="PANTHER" id="PTHR45947">
    <property type="entry name" value="SULFOQUINOVOSYL TRANSFERASE SQD2"/>
    <property type="match status" value="1"/>
</dbReference>
<dbReference type="EC" id="2.4.-.-" evidence="2"/>
<comment type="caution">
    <text evidence="2">The sequence shown here is derived from an EMBL/GenBank/DDBJ whole genome shotgun (WGS) entry which is preliminary data.</text>
</comment>
<evidence type="ECO:0000313" key="2">
    <source>
        <dbReference type="EMBL" id="MFC5368573.1"/>
    </source>
</evidence>
<dbReference type="InterPro" id="IPR028098">
    <property type="entry name" value="Glyco_trans_4-like_N"/>
</dbReference>
<keyword evidence="3" id="KW-1185">Reference proteome</keyword>
<dbReference type="Proteomes" id="UP001596201">
    <property type="component" value="Unassembled WGS sequence"/>
</dbReference>
<name>A0ABD5RF67_9EURY</name>
<dbReference type="SUPFAM" id="SSF53756">
    <property type="entry name" value="UDP-Glycosyltransferase/glycogen phosphorylase"/>
    <property type="match status" value="1"/>
</dbReference>
<dbReference type="Pfam" id="PF13439">
    <property type="entry name" value="Glyco_transf_4"/>
    <property type="match status" value="1"/>
</dbReference>
<sequence length="382" mass="42752">MRVLMIAPAPFEYDRGKSIRIRQTVTHLADLGYEIDVLTYPVGDDPEREGVSLTRAPELFAQVAPSVPGVTLRQLGSNAALLVHAIRKLRRHRYDVIHAHDVDGALIGQVARLLTRRDVPLVYDMHGTFEELNEQYDVVDTPGVADRLQSYLHDAVDHLVVNWPHIEDLLKTDTPRTLILDEPDPAVCDRLERLRSGEVTPTSNPWGDTQYVLYTGNYAEYQGVDLLLAAFDRLDTDGERKLVLTGDDTEAPQTTNRDVVYTGFVDEERLADLLFGADVLVSPRQTDGFPPMKVLYYLRTDAPMVVTDRTCHTSVLDGLDGVTFADETPAAFAEAIREALADRTRYSRSVSRSTGTDAYRRIYEQLVTATTNSTQPPTTHRS</sequence>
<protein>
    <submittedName>
        <fullName evidence="2">Glycosyltransferase family 4 protein</fullName>
        <ecNumber evidence="2">2.4.-.-</ecNumber>
    </submittedName>
</protein>
<organism evidence="2 3">
    <name type="scientific">Salinirubrum litoreum</name>
    <dbReference type="NCBI Taxonomy" id="1126234"/>
    <lineage>
        <taxon>Archaea</taxon>
        <taxon>Methanobacteriati</taxon>
        <taxon>Methanobacteriota</taxon>
        <taxon>Stenosarchaea group</taxon>
        <taxon>Halobacteria</taxon>
        <taxon>Halobacteriales</taxon>
        <taxon>Haloferacaceae</taxon>
        <taxon>Salinirubrum</taxon>
    </lineage>
</organism>
<dbReference type="Pfam" id="PF13692">
    <property type="entry name" value="Glyco_trans_1_4"/>
    <property type="match status" value="1"/>
</dbReference>
<dbReference type="Gene3D" id="3.40.50.2000">
    <property type="entry name" value="Glycogen Phosphorylase B"/>
    <property type="match status" value="2"/>
</dbReference>
<gene>
    <name evidence="2" type="ORF">ACFPJ5_16730</name>
</gene>
<dbReference type="GO" id="GO:0016757">
    <property type="term" value="F:glycosyltransferase activity"/>
    <property type="evidence" value="ECO:0007669"/>
    <property type="project" value="UniProtKB-KW"/>
</dbReference>
<dbReference type="AlphaFoldDB" id="A0ABD5RF67"/>
<dbReference type="PANTHER" id="PTHR45947:SF3">
    <property type="entry name" value="SULFOQUINOVOSYL TRANSFERASE SQD2"/>
    <property type="match status" value="1"/>
</dbReference>
<keyword evidence="2" id="KW-0328">Glycosyltransferase</keyword>
<evidence type="ECO:0000313" key="3">
    <source>
        <dbReference type="Proteomes" id="UP001596201"/>
    </source>
</evidence>
<feature type="domain" description="Glycosyltransferase subfamily 4-like N-terminal" evidence="1">
    <location>
        <begin position="19"/>
        <end position="172"/>
    </location>
</feature>
<accession>A0ABD5RF67</accession>
<keyword evidence="2" id="KW-0808">Transferase</keyword>
<dbReference type="InterPro" id="IPR050194">
    <property type="entry name" value="Glycosyltransferase_grp1"/>
</dbReference>
<evidence type="ECO:0000259" key="1">
    <source>
        <dbReference type="Pfam" id="PF13439"/>
    </source>
</evidence>
<dbReference type="RefSeq" id="WP_227230845.1">
    <property type="nucleotide sequence ID" value="NZ_JAJCVJ010000002.1"/>
</dbReference>